<comment type="caution">
    <text evidence="6">The sequence shown here is derived from an EMBL/GenBank/DDBJ whole genome shotgun (WGS) entry which is preliminary data.</text>
</comment>
<dbReference type="Pfam" id="PF00440">
    <property type="entry name" value="TetR_N"/>
    <property type="match status" value="1"/>
</dbReference>
<reference evidence="6" key="1">
    <citation type="journal article" date="2020" name="mSystems">
        <title>Genome- and Community-Level Interaction Insights into Carbon Utilization and Element Cycling Functions of Hydrothermarchaeota in Hydrothermal Sediment.</title>
        <authorList>
            <person name="Zhou Z."/>
            <person name="Liu Y."/>
            <person name="Xu W."/>
            <person name="Pan J."/>
            <person name="Luo Z.H."/>
            <person name="Li M."/>
        </authorList>
    </citation>
    <scope>NUCLEOTIDE SEQUENCE [LARGE SCALE GENOMIC DNA]</scope>
    <source>
        <strain evidence="6">SpSt-418</strain>
    </source>
</reference>
<dbReference type="PROSITE" id="PS50977">
    <property type="entry name" value="HTH_TETR_2"/>
    <property type="match status" value="1"/>
</dbReference>
<gene>
    <name evidence="6" type="ORF">ENR64_11320</name>
</gene>
<proteinExistence type="predicted"/>
<protein>
    <submittedName>
        <fullName evidence="6">TetR family transcriptional regulator</fullName>
    </submittedName>
</protein>
<evidence type="ECO:0000256" key="2">
    <source>
        <dbReference type="ARBA" id="ARBA00023125"/>
    </source>
</evidence>
<feature type="domain" description="HTH tetR-type" evidence="5">
    <location>
        <begin position="4"/>
        <end position="64"/>
    </location>
</feature>
<dbReference type="PANTHER" id="PTHR47506:SF6">
    <property type="entry name" value="HTH-TYPE TRANSCRIPTIONAL REPRESSOR NEMR"/>
    <property type="match status" value="1"/>
</dbReference>
<keyword evidence="2 4" id="KW-0238">DNA-binding</keyword>
<dbReference type="EMBL" id="DSRU01000165">
    <property type="protein sequence ID" value="HFM98324.1"/>
    <property type="molecule type" value="Genomic_DNA"/>
</dbReference>
<dbReference type="InterPro" id="IPR001647">
    <property type="entry name" value="HTH_TetR"/>
</dbReference>
<dbReference type="SUPFAM" id="SSF48498">
    <property type="entry name" value="Tetracyclin repressor-like, C-terminal domain"/>
    <property type="match status" value="1"/>
</dbReference>
<name>A0A7C3KDK2_9CYAN</name>
<dbReference type="InterPro" id="IPR009057">
    <property type="entry name" value="Homeodomain-like_sf"/>
</dbReference>
<dbReference type="SUPFAM" id="SSF46689">
    <property type="entry name" value="Homeodomain-like"/>
    <property type="match status" value="1"/>
</dbReference>
<dbReference type="Pfam" id="PF16925">
    <property type="entry name" value="TetR_C_13"/>
    <property type="match status" value="1"/>
</dbReference>
<dbReference type="InterPro" id="IPR036271">
    <property type="entry name" value="Tet_transcr_reg_TetR-rel_C_sf"/>
</dbReference>
<dbReference type="GO" id="GO:0003677">
    <property type="term" value="F:DNA binding"/>
    <property type="evidence" value="ECO:0007669"/>
    <property type="project" value="UniProtKB-UniRule"/>
</dbReference>
<dbReference type="Gene3D" id="1.10.357.10">
    <property type="entry name" value="Tetracycline Repressor, domain 2"/>
    <property type="match status" value="1"/>
</dbReference>
<evidence type="ECO:0000313" key="6">
    <source>
        <dbReference type="EMBL" id="HFM98324.1"/>
    </source>
</evidence>
<evidence type="ECO:0000256" key="3">
    <source>
        <dbReference type="ARBA" id="ARBA00023163"/>
    </source>
</evidence>
<dbReference type="InterPro" id="IPR011075">
    <property type="entry name" value="TetR_C"/>
</dbReference>
<feature type="DNA-binding region" description="H-T-H motif" evidence="4">
    <location>
        <begin position="27"/>
        <end position="46"/>
    </location>
</feature>
<evidence type="ECO:0000259" key="5">
    <source>
        <dbReference type="PROSITE" id="PS50977"/>
    </source>
</evidence>
<accession>A0A7C3KDK2</accession>
<organism evidence="6">
    <name type="scientific">Oscillatoriales cyanobacterium SpSt-418</name>
    <dbReference type="NCBI Taxonomy" id="2282169"/>
    <lineage>
        <taxon>Bacteria</taxon>
        <taxon>Bacillati</taxon>
        <taxon>Cyanobacteriota</taxon>
        <taxon>Cyanophyceae</taxon>
        <taxon>Oscillatoriophycideae</taxon>
        <taxon>Oscillatoriales</taxon>
    </lineage>
</organism>
<keyword evidence="3" id="KW-0804">Transcription</keyword>
<dbReference type="PANTHER" id="PTHR47506">
    <property type="entry name" value="TRANSCRIPTIONAL REGULATORY PROTEIN"/>
    <property type="match status" value="1"/>
</dbReference>
<evidence type="ECO:0000256" key="4">
    <source>
        <dbReference type="PROSITE-ProRule" id="PRU00335"/>
    </source>
</evidence>
<sequence length="193" mass="21362">MPKPNVRDKLLTSGLDTVHRLGFNGCSVQDITQAASVPKGSFYNHFESKEAFGVAILELYWQNLADQSLQILNDPALSPIQRLQQFFDALTQDLAAHNYENGCLFGNLGAEVTNHSDLVRDRLSSLIANWTHAIARCVQAAQQQGELRSDLEAHTLAAFLINAWEGAVLRSKIDRSAAPLQQFNQVVFLTLIS</sequence>
<dbReference type="AlphaFoldDB" id="A0A7C3KDK2"/>
<keyword evidence="1" id="KW-0805">Transcription regulation</keyword>
<evidence type="ECO:0000256" key="1">
    <source>
        <dbReference type="ARBA" id="ARBA00023015"/>
    </source>
</evidence>